<name>A0ABX3GU32_PAEBO</name>
<feature type="transmembrane region" description="Helical" evidence="7">
    <location>
        <begin position="216"/>
        <end position="243"/>
    </location>
</feature>
<evidence type="ECO:0000256" key="7">
    <source>
        <dbReference type="RuleBase" id="RU363032"/>
    </source>
</evidence>
<keyword evidence="2 7" id="KW-0813">Transport</keyword>
<comment type="subcellular location">
    <subcellularLocation>
        <location evidence="1 7">Cell membrane</location>
        <topology evidence="1 7">Multi-pass membrane protein</topology>
    </subcellularLocation>
</comment>
<comment type="caution">
    <text evidence="9">The sequence shown here is derived from an EMBL/GenBank/DDBJ whole genome shotgun (WGS) entry which is preliminary data.</text>
</comment>
<feature type="transmembrane region" description="Helical" evidence="7">
    <location>
        <begin position="263"/>
        <end position="285"/>
    </location>
</feature>
<evidence type="ECO:0000256" key="1">
    <source>
        <dbReference type="ARBA" id="ARBA00004651"/>
    </source>
</evidence>
<keyword evidence="5 7" id="KW-1133">Transmembrane helix</keyword>
<evidence type="ECO:0000259" key="8">
    <source>
        <dbReference type="PROSITE" id="PS50928"/>
    </source>
</evidence>
<comment type="similarity">
    <text evidence="7">Belongs to the binding-protein-dependent transport system permease family.</text>
</comment>
<dbReference type="Gene3D" id="1.10.3720.10">
    <property type="entry name" value="MetI-like"/>
    <property type="match status" value="1"/>
</dbReference>
<dbReference type="EMBL" id="MPTB01000070">
    <property type="protein sequence ID" value="OMD37287.1"/>
    <property type="molecule type" value="Genomic_DNA"/>
</dbReference>
<dbReference type="InterPro" id="IPR000515">
    <property type="entry name" value="MetI-like"/>
</dbReference>
<dbReference type="PROSITE" id="PS50928">
    <property type="entry name" value="ABC_TM1"/>
    <property type="match status" value="1"/>
</dbReference>
<protein>
    <recommendedName>
        <fullName evidence="8">ABC transmembrane type-1 domain-containing protein</fullName>
    </recommendedName>
</protein>
<dbReference type="PANTHER" id="PTHR30193:SF37">
    <property type="entry name" value="INNER MEMBRANE ABC TRANSPORTER PERMEASE PROTEIN YCJO"/>
    <property type="match status" value="1"/>
</dbReference>
<feature type="transmembrane region" description="Helical" evidence="7">
    <location>
        <begin position="73"/>
        <end position="97"/>
    </location>
</feature>
<gene>
    <name evidence="9" type="ORF">BSK56_31415</name>
</gene>
<evidence type="ECO:0000256" key="6">
    <source>
        <dbReference type="ARBA" id="ARBA00023136"/>
    </source>
</evidence>
<evidence type="ECO:0000313" key="9">
    <source>
        <dbReference type="EMBL" id="OMD37287.1"/>
    </source>
</evidence>
<dbReference type="InterPro" id="IPR051393">
    <property type="entry name" value="ABC_transporter_permease"/>
</dbReference>
<feature type="transmembrane region" description="Helical" evidence="7">
    <location>
        <begin position="12"/>
        <end position="37"/>
    </location>
</feature>
<proteinExistence type="inferred from homology"/>
<evidence type="ECO:0000256" key="5">
    <source>
        <dbReference type="ARBA" id="ARBA00022989"/>
    </source>
</evidence>
<reference evidence="9 10" key="1">
    <citation type="submission" date="2016-10" db="EMBL/GenBank/DDBJ databases">
        <title>Paenibacillus species isolates.</title>
        <authorList>
            <person name="Beno S.M."/>
        </authorList>
    </citation>
    <scope>NUCLEOTIDE SEQUENCE [LARGE SCALE GENOMIC DNA]</scope>
    <source>
        <strain evidence="9 10">FSL H7-0744</strain>
    </source>
</reference>
<evidence type="ECO:0000256" key="2">
    <source>
        <dbReference type="ARBA" id="ARBA00022448"/>
    </source>
</evidence>
<evidence type="ECO:0000256" key="4">
    <source>
        <dbReference type="ARBA" id="ARBA00022692"/>
    </source>
</evidence>
<feature type="transmembrane region" description="Helical" evidence="7">
    <location>
        <begin position="109"/>
        <end position="129"/>
    </location>
</feature>
<dbReference type="Proteomes" id="UP000187412">
    <property type="component" value="Unassembled WGS sequence"/>
</dbReference>
<dbReference type="InterPro" id="IPR035906">
    <property type="entry name" value="MetI-like_sf"/>
</dbReference>
<feature type="domain" description="ABC transmembrane type-1" evidence="8">
    <location>
        <begin position="69"/>
        <end position="284"/>
    </location>
</feature>
<keyword evidence="3" id="KW-1003">Cell membrane</keyword>
<dbReference type="SUPFAM" id="SSF161098">
    <property type="entry name" value="MetI-like"/>
    <property type="match status" value="1"/>
</dbReference>
<organism evidence="9 10">
    <name type="scientific">Paenibacillus borealis</name>
    <dbReference type="NCBI Taxonomy" id="160799"/>
    <lineage>
        <taxon>Bacteria</taxon>
        <taxon>Bacillati</taxon>
        <taxon>Bacillota</taxon>
        <taxon>Bacilli</taxon>
        <taxon>Bacillales</taxon>
        <taxon>Paenibacillaceae</taxon>
        <taxon>Paenibacillus</taxon>
    </lineage>
</organism>
<sequence length="301" mass="33673">MNLARLKKKSYPYLFLAPFAILTLLFFVIPAFATIWMSTTNLDRKMKADFIGLGNFRQILADINLLPIIKITLIYVFFSLILTVAFSLLLAICTQYLVKNKRIGALYRVIWLIPSTMPGLVYVVFWKYIFNPTPGGFANKVIMYFGLEQPVSWFNEAGLLIIIVAGVISGASGGMILFSASINSIPEDIYKAARVDGAKDRSIIKDIILPALKWPIMYVTVTSTIGLFASYNFILLATGGGPVFDTTTLALYGYQQAFNRLEYGYGAAISVIVVIISLLLTLLLFRIFDFNKLIRPPRIED</sequence>
<dbReference type="PANTHER" id="PTHR30193">
    <property type="entry name" value="ABC TRANSPORTER PERMEASE PROTEIN"/>
    <property type="match status" value="1"/>
</dbReference>
<keyword evidence="10" id="KW-1185">Reference proteome</keyword>
<dbReference type="CDD" id="cd06261">
    <property type="entry name" value="TM_PBP2"/>
    <property type="match status" value="1"/>
</dbReference>
<evidence type="ECO:0000313" key="10">
    <source>
        <dbReference type="Proteomes" id="UP000187412"/>
    </source>
</evidence>
<evidence type="ECO:0000256" key="3">
    <source>
        <dbReference type="ARBA" id="ARBA00022475"/>
    </source>
</evidence>
<keyword evidence="4 7" id="KW-0812">Transmembrane</keyword>
<keyword evidence="6 7" id="KW-0472">Membrane</keyword>
<accession>A0ABX3GU32</accession>
<dbReference type="Pfam" id="PF00528">
    <property type="entry name" value="BPD_transp_1"/>
    <property type="match status" value="1"/>
</dbReference>
<feature type="transmembrane region" description="Helical" evidence="7">
    <location>
        <begin position="157"/>
        <end position="178"/>
    </location>
</feature>